<name>A0A7I8K0D7_SPIIN</name>
<organism evidence="1 2">
    <name type="scientific">Spirodela intermedia</name>
    <name type="common">Intermediate duckweed</name>
    <dbReference type="NCBI Taxonomy" id="51605"/>
    <lineage>
        <taxon>Eukaryota</taxon>
        <taxon>Viridiplantae</taxon>
        <taxon>Streptophyta</taxon>
        <taxon>Embryophyta</taxon>
        <taxon>Tracheophyta</taxon>
        <taxon>Spermatophyta</taxon>
        <taxon>Magnoliopsida</taxon>
        <taxon>Liliopsida</taxon>
        <taxon>Araceae</taxon>
        <taxon>Lemnoideae</taxon>
        <taxon>Spirodela</taxon>
    </lineage>
</organism>
<dbReference type="PANTHER" id="PTHR48465">
    <property type="entry name" value="PROTEIN SSUH2 HOMOLOG"/>
    <property type="match status" value="1"/>
</dbReference>
<evidence type="ECO:0000313" key="2">
    <source>
        <dbReference type="Proteomes" id="UP000663760"/>
    </source>
</evidence>
<sequence length="409" mass="45499">MEQPLLSSRMIFLHTRLPLGRRGEMAVLPVRWEDGLGAPPAGVRGGHQRRGDQVSAVVLRVILPPFHSRRPGQLAAPVGSRPRPILDEVEARHLLIDHVGHHWCWGSQPARTWKISAMEDCNVYVGTLETFIEEREAMREIEPYQGGKFDGRDRGPELGIWELDLRAEFPLLYVPQKETKIKIPHSEVVEKCSGCEGRGQVACGTCNKSQEPGSYKRNQMFQCLPCYGRGLIAHKDGSDTLCTNCSGKGSIPCATCGSRGLIECQTCQGRGSLLARTIALVRWRTLSTRKVSAASGAASVPEEVFHRAQGVQLCNTQAHQCSPAYFPDSYSLNKFSSEVVAGRCPVPPAARIICERHVVSVIPVTRVTMAHRRQAFSFYVVGLSREVFVRDYPSRFCWGLCCCLEWLKM</sequence>
<dbReference type="PANTHER" id="PTHR48465:SF1">
    <property type="entry name" value="PROTEIN SSUH2 HOMOLOG"/>
    <property type="match status" value="1"/>
</dbReference>
<evidence type="ECO:0000313" key="1">
    <source>
        <dbReference type="EMBL" id="CAA7389836.1"/>
    </source>
</evidence>
<reference evidence="1" key="1">
    <citation type="submission" date="2020-02" db="EMBL/GenBank/DDBJ databases">
        <authorList>
            <person name="Scholz U."/>
            <person name="Mascher M."/>
            <person name="Fiebig A."/>
        </authorList>
    </citation>
    <scope>NUCLEOTIDE SEQUENCE</scope>
</reference>
<proteinExistence type="predicted"/>
<protein>
    <submittedName>
        <fullName evidence="1">Uncharacterized protein</fullName>
    </submittedName>
</protein>
<dbReference type="Proteomes" id="UP000663760">
    <property type="component" value="Chromosome 1"/>
</dbReference>
<accession>A0A7I8K0D7</accession>
<dbReference type="EMBL" id="LR746264">
    <property type="protein sequence ID" value="CAA7389836.1"/>
    <property type="molecule type" value="Genomic_DNA"/>
</dbReference>
<dbReference type="InterPro" id="IPR052789">
    <property type="entry name" value="SSUH2_homolog"/>
</dbReference>
<dbReference type="AlphaFoldDB" id="A0A7I8K0D7"/>
<keyword evidence="2" id="KW-1185">Reference proteome</keyword>
<dbReference type="OrthoDB" id="3355217at2759"/>
<gene>
    <name evidence="1" type="ORF">SI8410_01001807</name>
</gene>